<dbReference type="EMBL" id="WTYU01000001">
    <property type="protein sequence ID" value="MXP14545.1"/>
    <property type="molecule type" value="Genomic_DNA"/>
</dbReference>
<accession>A0A6L7GG79</accession>
<dbReference type="OrthoDB" id="4770405at2"/>
<dbReference type="InterPro" id="IPR007111">
    <property type="entry name" value="NACHT_NTPase"/>
</dbReference>
<name>A0A6L7GG79_9SPHN</name>
<evidence type="ECO:0000259" key="1">
    <source>
        <dbReference type="Pfam" id="PF05729"/>
    </source>
</evidence>
<reference evidence="2 3" key="1">
    <citation type="submission" date="2019-12" db="EMBL/GenBank/DDBJ databases">
        <title>Genomic-based taxomic classification of the family Erythrobacteraceae.</title>
        <authorList>
            <person name="Xu L."/>
        </authorList>
    </citation>
    <scope>NUCLEOTIDE SEQUENCE [LARGE SCALE GENOMIC DNA]</scope>
    <source>
        <strain evidence="2 3">KCTC 52259</strain>
    </source>
</reference>
<protein>
    <submittedName>
        <fullName evidence="2">NACHT domain-containing protein</fullName>
    </submittedName>
</protein>
<sequence>MAPMNPVSPSRDGDQFHYIRGAQLSLGLLKPDRDLVAVSIEGVPSSDDSTAGVEVIDLGLFYGSTELEKARRIHYRQFKHSTLRSEEPMTSSDLKKTLVGFAERYASLAEKFSAADIADRFRFEFETNRPIAQGASNALTELRDGVEGAHSKYLRQHVPLKGEPLRKFAKLVRLIPSVPDFLTQRRMLTHDTRAYLPDADRDAPLQLLNLVTTKATSEGASERAIRDLDVLHALGVSYDDLYPAEPRFDPVENVLVREPARTLAQKIIDGSDSVIVQADGGVGKSVFAQQLHSLMPHGSTVFVYDCFGAGSYRALSGYRHRARDVAVQIANEMSSAGLCDPLIPTTKADDTAFCRAFLARIDQASEQLAANPDALLLIVLDAADNSEAAAREAGQGHSFARMLLQERFPKNVRLVLTARPHRVETLAPPSDTALLELSPFSESETARNLEQRGVTATSPEVKEFHRLTSNNPRVQSVALEQGGPMRDVLGRLGTAPLTVEDTIQALLKRAVSNAKQTGGSAEAEQIDQICSALAILRPFVPLKLVADTAGVSEGLVRSFANDLKGPLLIRENAVQFRDEPTEHWFQETFGPQGDTLSHFIDRLRPLTTNSAYAAAVLPQMMLEAGQLEELVEITLEGKALPTNNEIARRDVEMQRLQFALKAAIQAERFKDATTLAMKAGGNAAVEERQQLLIGENTDLAARFLEPNQILEMISRREVSGGDWMGSDYAYRAALLSVQPELAGDASKELRFTQSWLGQWAAMIRDGKEHIGSPTDEDRAAMLFAELNINGADRCASHLRHWTHREVSFRTGRL</sequence>
<dbReference type="Pfam" id="PF05729">
    <property type="entry name" value="NACHT"/>
    <property type="match status" value="1"/>
</dbReference>
<dbReference type="AlphaFoldDB" id="A0A6L7GG79"/>
<proteinExistence type="predicted"/>
<dbReference type="InterPro" id="IPR027417">
    <property type="entry name" value="P-loop_NTPase"/>
</dbReference>
<keyword evidence="3" id="KW-1185">Reference proteome</keyword>
<dbReference type="Proteomes" id="UP000473531">
    <property type="component" value="Unassembled WGS sequence"/>
</dbReference>
<organism evidence="2 3">
    <name type="scientific">Allopontixanthobacter confluentis</name>
    <dbReference type="NCBI Taxonomy" id="1849021"/>
    <lineage>
        <taxon>Bacteria</taxon>
        <taxon>Pseudomonadati</taxon>
        <taxon>Pseudomonadota</taxon>
        <taxon>Alphaproteobacteria</taxon>
        <taxon>Sphingomonadales</taxon>
        <taxon>Erythrobacteraceae</taxon>
        <taxon>Allopontixanthobacter</taxon>
    </lineage>
</organism>
<dbReference type="RefSeq" id="WP_160600732.1">
    <property type="nucleotide sequence ID" value="NZ_WTYU01000001.1"/>
</dbReference>
<gene>
    <name evidence="2" type="ORF">GRI44_07260</name>
</gene>
<feature type="domain" description="NACHT" evidence="1">
    <location>
        <begin position="360"/>
        <end position="448"/>
    </location>
</feature>
<dbReference type="SUPFAM" id="SSF52540">
    <property type="entry name" value="P-loop containing nucleoside triphosphate hydrolases"/>
    <property type="match status" value="1"/>
</dbReference>
<evidence type="ECO:0000313" key="2">
    <source>
        <dbReference type="EMBL" id="MXP14545.1"/>
    </source>
</evidence>
<comment type="caution">
    <text evidence="2">The sequence shown here is derived from an EMBL/GenBank/DDBJ whole genome shotgun (WGS) entry which is preliminary data.</text>
</comment>
<evidence type="ECO:0000313" key="3">
    <source>
        <dbReference type="Proteomes" id="UP000473531"/>
    </source>
</evidence>